<dbReference type="EMBL" id="KX857216">
    <property type="protein sequence ID" value="ARE67728.1"/>
    <property type="molecule type" value="Genomic_DNA"/>
</dbReference>
<sequence>MSCYKSIISSISTLAFIQVASHVIEIIRHCVMHFCESKIKYNTIGFVIIKLIITMIIFFLVGIGLYYLSKDSTETK</sequence>
<keyword evidence="10" id="KW-1035">Host cytoplasm</keyword>
<keyword evidence="8 12" id="KW-0472">Membrane</keyword>
<keyword evidence="7 12" id="KW-1133">Transmembrane helix</keyword>
<organism evidence="13 14">
    <name type="scientific">Shearwaterpox virus</name>
    <dbReference type="NCBI Taxonomy" id="1974596"/>
    <lineage>
        <taxon>Viruses</taxon>
        <taxon>Varidnaviria</taxon>
        <taxon>Bamfordvirae</taxon>
        <taxon>Nucleocytoviricota</taxon>
        <taxon>Pokkesviricetes</taxon>
        <taxon>Chitovirales</taxon>
        <taxon>Poxviridae</taxon>
        <taxon>Chordopoxvirinae</taxon>
        <taxon>Avipoxvirus</taxon>
        <taxon>Avipoxvirus canarypox</taxon>
        <taxon>Canarypox virus</taxon>
    </lineage>
</organism>
<name>A0A1V0QGW6_CNPV</name>
<keyword evidence="6" id="KW-0426">Late protein</keyword>
<protein>
    <submittedName>
        <fullName evidence="13">SWPV1-219</fullName>
    </submittedName>
</protein>
<gene>
    <name evidence="13" type="primary">SWPV1-219</name>
</gene>
<keyword evidence="3 12" id="KW-0812">Transmembrane</keyword>
<keyword evidence="4" id="KW-0732">Signal</keyword>
<feature type="transmembrane region" description="Helical" evidence="12">
    <location>
        <begin position="6"/>
        <end position="27"/>
    </location>
</feature>
<evidence type="ECO:0000256" key="10">
    <source>
        <dbReference type="ARBA" id="ARBA00023200"/>
    </source>
</evidence>
<reference evidence="13 14" key="1">
    <citation type="journal article" date="2017" name="BMC Genomics">
        <title>Genomic characterization of two novel pathogenic avipoxviruses isolated from pacific shearwaters (Ardenna spp.).</title>
        <authorList>
            <person name="Sarker S."/>
            <person name="Das S."/>
            <person name="Lavers J.L."/>
            <person name="Hutton I."/>
            <person name="Helbig K."/>
            <person name="Imbery J."/>
            <person name="Upton C."/>
            <person name="Raidal S.R."/>
        </authorList>
    </citation>
    <scope>NUCLEOTIDE SEQUENCE [LARGE SCALE GENOMIC DNA]</scope>
    <source>
        <strain evidence="13 14">SWPV-1</strain>
    </source>
</reference>
<dbReference type="GO" id="GO:0030430">
    <property type="term" value="C:host cell cytoplasm"/>
    <property type="evidence" value="ECO:0007669"/>
    <property type="project" value="UniProtKB-SubCell"/>
</dbReference>
<evidence type="ECO:0000256" key="12">
    <source>
        <dbReference type="SAM" id="Phobius"/>
    </source>
</evidence>
<evidence type="ECO:0000256" key="7">
    <source>
        <dbReference type="ARBA" id="ARBA00022989"/>
    </source>
</evidence>
<evidence type="ECO:0000256" key="4">
    <source>
        <dbReference type="ARBA" id="ARBA00022729"/>
    </source>
</evidence>
<keyword evidence="5" id="KW-0946">Virion</keyword>
<evidence type="ECO:0000313" key="14">
    <source>
        <dbReference type="Proteomes" id="UP000315116"/>
    </source>
</evidence>
<feature type="transmembrane region" description="Helical" evidence="12">
    <location>
        <begin position="47"/>
        <end position="68"/>
    </location>
</feature>
<accession>A0A1V0QGW6</accession>
<evidence type="ECO:0000256" key="1">
    <source>
        <dbReference type="ARBA" id="ARBA00004192"/>
    </source>
</evidence>
<comment type="subcellular location">
    <subcellularLocation>
        <location evidence="1">Host cytoplasm</location>
    </subcellularLocation>
    <subcellularLocation>
        <location evidence="2">Virion membrane</location>
        <topology evidence="2">Single-pass membrane protein</topology>
    </subcellularLocation>
</comment>
<dbReference type="GO" id="GO:0055036">
    <property type="term" value="C:virion membrane"/>
    <property type="evidence" value="ECO:0007669"/>
    <property type="project" value="UniProtKB-SubCell"/>
</dbReference>
<dbReference type="Pfam" id="PF04835">
    <property type="entry name" value="Pox_A9"/>
    <property type="match status" value="1"/>
</dbReference>
<evidence type="ECO:0000256" key="5">
    <source>
        <dbReference type="ARBA" id="ARBA00022844"/>
    </source>
</evidence>
<keyword evidence="9" id="KW-0325">Glycoprotein</keyword>
<evidence type="ECO:0000256" key="8">
    <source>
        <dbReference type="ARBA" id="ARBA00023136"/>
    </source>
</evidence>
<evidence type="ECO:0000256" key="6">
    <source>
        <dbReference type="ARBA" id="ARBA00022921"/>
    </source>
</evidence>
<evidence type="ECO:0000313" key="13">
    <source>
        <dbReference type="EMBL" id="ARE67728.1"/>
    </source>
</evidence>
<evidence type="ECO:0000256" key="2">
    <source>
        <dbReference type="ARBA" id="ARBA00004381"/>
    </source>
</evidence>
<dbReference type="InterPro" id="IPR006920">
    <property type="entry name" value="Poxvirus_A9"/>
</dbReference>
<dbReference type="Proteomes" id="UP000315116">
    <property type="component" value="Segment"/>
</dbReference>
<evidence type="ECO:0000256" key="3">
    <source>
        <dbReference type="ARBA" id="ARBA00022692"/>
    </source>
</evidence>
<proteinExistence type="predicted"/>
<evidence type="ECO:0000256" key="9">
    <source>
        <dbReference type="ARBA" id="ARBA00023180"/>
    </source>
</evidence>
<comment type="function">
    <text evidence="11">Envelope protein. Required for an early step in virion morphogenesis.</text>
</comment>
<evidence type="ECO:0000256" key="11">
    <source>
        <dbReference type="ARBA" id="ARBA00024834"/>
    </source>
</evidence>